<dbReference type="EMBL" id="OY731406">
    <property type="protein sequence ID" value="CAJ1973201.1"/>
    <property type="molecule type" value="Genomic_DNA"/>
</dbReference>
<dbReference type="Proteomes" id="UP001189624">
    <property type="component" value="Chromosome 9"/>
</dbReference>
<evidence type="ECO:0000313" key="2">
    <source>
        <dbReference type="EMBL" id="CAJ1973201.1"/>
    </source>
</evidence>
<dbReference type="Gramene" id="rna-AYBTSS11_LOCUS25261">
    <property type="protein sequence ID" value="CAJ1973201.1"/>
    <property type="gene ID" value="gene-AYBTSS11_LOCUS25261"/>
</dbReference>
<gene>
    <name evidence="2" type="ORF">AYBTSS11_LOCUS25261</name>
</gene>
<sequence>MSQGTDQESGQDSSLSPGQISRNPMMLFTSLSSPNGYLFTKTGSNGPQRPGGCRPTNHSTVFDYRNGSSH</sequence>
<feature type="compositionally biased region" description="Polar residues" evidence="1">
    <location>
        <begin position="1"/>
        <end position="22"/>
    </location>
</feature>
<evidence type="ECO:0000313" key="3">
    <source>
        <dbReference type="Proteomes" id="UP001189624"/>
    </source>
</evidence>
<dbReference type="AlphaFoldDB" id="A0AA86TBF4"/>
<reference evidence="2" key="1">
    <citation type="submission" date="2023-10" db="EMBL/GenBank/DDBJ databases">
        <authorList>
            <person name="Domelevo Entfellner J.-B."/>
        </authorList>
    </citation>
    <scope>NUCLEOTIDE SEQUENCE</scope>
</reference>
<evidence type="ECO:0000256" key="1">
    <source>
        <dbReference type="SAM" id="MobiDB-lite"/>
    </source>
</evidence>
<keyword evidence="3" id="KW-1185">Reference proteome</keyword>
<proteinExistence type="predicted"/>
<accession>A0AA86TBF4</accession>
<name>A0AA86TBF4_9FABA</name>
<feature type="compositionally biased region" description="Polar residues" evidence="1">
    <location>
        <begin position="29"/>
        <end position="47"/>
    </location>
</feature>
<protein>
    <submittedName>
        <fullName evidence="2">Uncharacterized protein</fullName>
    </submittedName>
</protein>
<feature type="region of interest" description="Disordered" evidence="1">
    <location>
        <begin position="1"/>
        <end position="70"/>
    </location>
</feature>
<organism evidence="2 3">
    <name type="scientific">Sphenostylis stenocarpa</name>
    <dbReference type="NCBI Taxonomy" id="92480"/>
    <lineage>
        <taxon>Eukaryota</taxon>
        <taxon>Viridiplantae</taxon>
        <taxon>Streptophyta</taxon>
        <taxon>Embryophyta</taxon>
        <taxon>Tracheophyta</taxon>
        <taxon>Spermatophyta</taxon>
        <taxon>Magnoliopsida</taxon>
        <taxon>eudicotyledons</taxon>
        <taxon>Gunneridae</taxon>
        <taxon>Pentapetalae</taxon>
        <taxon>rosids</taxon>
        <taxon>fabids</taxon>
        <taxon>Fabales</taxon>
        <taxon>Fabaceae</taxon>
        <taxon>Papilionoideae</taxon>
        <taxon>50 kb inversion clade</taxon>
        <taxon>NPAAA clade</taxon>
        <taxon>indigoferoid/millettioid clade</taxon>
        <taxon>Phaseoleae</taxon>
        <taxon>Sphenostylis</taxon>
    </lineage>
</organism>
<feature type="compositionally biased region" description="Polar residues" evidence="1">
    <location>
        <begin position="56"/>
        <end position="70"/>
    </location>
</feature>